<dbReference type="Pfam" id="PF02405">
    <property type="entry name" value="MlaE"/>
    <property type="match status" value="1"/>
</dbReference>
<evidence type="ECO:0000256" key="4">
    <source>
        <dbReference type="ARBA" id="ARBA00022692"/>
    </source>
</evidence>
<comment type="caution">
    <text evidence="8">The sequence shown here is derived from an EMBL/GenBank/DDBJ whole genome shotgun (WGS) entry which is preliminary data.</text>
</comment>
<evidence type="ECO:0008006" key="10">
    <source>
        <dbReference type="Google" id="ProtNLM"/>
    </source>
</evidence>
<feature type="transmembrane region" description="Helical" evidence="7">
    <location>
        <begin position="15"/>
        <end position="37"/>
    </location>
</feature>
<reference evidence="8 9" key="1">
    <citation type="submission" date="2014-04" db="EMBL/GenBank/DDBJ databases">
        <title>The Genome Sequence of Thermoanaerobaculum aquaticum MP-01, The First Cultivated Group 23 Acidobacterium.</title>
        <authorList>
            <person name="Stamps B.W."/>
            <person name="Losey N.A."/>
            <person name="Lawson P.A."/>
            <person name="Stevenson B.S."/>
        </authorList>
    </citation>
    <scope>NUCLEOTIDE SEQUENCE [LARGE SCALE GENOMIC DNA]</scope>
    <source>
        <strain evidence="8 9">MP-01</strain>
    </source>
</reference>
<accession>A0A062XRL6</accession>
<protein>
    <recommendedName>
        <fullName evidence="10">ABC transporter permease</fullName>
    </recommendedName>
</protein>
<comment type="similarity">
    <text evidence="2 7">Belongs to the MlaE permease family.</text>
</comment>
<dbReference type="InterPro" id="IPR003453">
    <property type="entry name" value="ABC_MlaE_roteobac"/>
</dbReference>
<comment type="subcellular location">
    <subcellularLocation>
        <location evidence="1">Membrane</location>
        <topology evidence="1">Multi-pass membrane protein</topology>
    </subcellularLocation>
</comment>
<name>A0A062XRL6_9BACT</name>
<sequence>MKPLVRFFEVLGRRWVAVFEEIGRFFYILHSTFLWTFRRPFDAREWVRQMVRVGVDSVPVVGLTALFTGMVLALQTYRGFARFHAEGFVASVVSLSLTRELAPVLAALMIAGRIGSSFAAELGTMRVTEQIDALYAMAVEPIQYLVVPRVGAATVMLPFLVAFADGIGVFGGYAVAVGLMGANPVVYWEKTFQYLDLNDVFSGLIKAAVFGLILAVTGCSKGFFTAGGAEGVGRSTTAAVVMASLVILLSDFFLTKILF</sequence>
<feature type="transmembrane region" description="Helical" evidence="7">
    <location>
        <begin position="200"/>
        <end position="224"/>
    </location>
</feature>
<evidence type="ECO:0000256" key="7">
    <source>
        <dbReference type="RuleBase" id="RU362044"/>
    </source>
</evidence>
<dbReference type="RefSeq" id="WP_038049791.1">
    <property type="nucleotide sequence ID" value="NZ_JMFG01000022.1"/>
</dbReference>
<proteinExistence type="inferred from homology"/>
<dbReference type="EMBL" id="JMFG01000022">
    <property type="protein sequence ID" value="KDA53448.1"/>
    <property type="molecule type" value="Genomic_DNA"/>
</dbReference>
<dbReference type="GO" id="GO:0005548">
    <property type="term" value="F:phospholipid transporter activity"/>
    <property type="evidence" value="ECO:0007669"/>
    <property type="project" value="TreeGrafter"/>
</dbReference>
<feature type="transmembrane region" description="Helical" evidence="7">
    <location>
        <begin position="58"/>
        <end position="81"/>
    </location>
</feature>
<dbReference type="InterPro" id="IPR030802">
    <property type="entry name" value="Permease_MalE"/>
</dbReference>
<dbReference type="AlphaFoldDB" id="A0A062XRL6"/>
<keyword evidence="5 7" id="KW-1133">Transmembrane helix</keyword>
<dbReference type="GO" id="GO:0043190">
    <property type="term" value="C:ATP-binding cassette (ABC) transporter complex"/>
    <property type="evidence" value="ECO:0007669"/>
    <property type="project" value="InterPro"/>
</dbReference>
<keyword evidence="9" id="KW-1185">Reference proteome</keyword>
<dbReference type="NCBIfam" id="TIGR00056">
    <property type="entry name" value="MlaE family lipid ABC transporter permease subunit"/>
    <property type="match status" value="1"/>
</dbReference>
<gene>
    <name evidence="8" type="ORF">EG19_05860</name>
</gene>
<keyword evidence="4 7" id="KW-0812">Transmembrane</keyword>
<feature type="transmembrane region" description="Helical" evidence="7">
    <location>
        <begin position="170"/>
        <end position="188"/>
    </location>
</feature>
<keyword evidence="3" id="KW-0813">Transport</keyword>
<dbReference type="Proteomes" id="UP000027284">
    <property type="component" value="Unassembled WGS sequence"/>
</dbReference>
<evidence type="ECO:0000256" key="2">
    <source>
        <dbReference type="ARBA" id="ARBA00007556"/>
    </source>
</evidence>
<keyword evidence="6 7" id="KW-0472">Membrane</keyword>
<evidence type="ECO:0000256" key="1">
    <source>
        <dbReference type="ARBA" id="ARBA00004141"/>
    </source>
</evidence>
<feature type="transmembrane region" description="Helical" evidence="7">
    <location>
        <begin position="236"/>
        <end position="254"/>
    </location>
</feature>
<dbReference type="PANTHER" id="PTHR30188">
    <property type="entry name" value="ABC TRANSPORTER PERMEASE PROTEIN-RELATED"/>
    <property type="match status" value="1"/>
</dbReference>
<evidence type="ECO:0000256" key="3">
    <source>
        <dbReference type="ARBA" id="ARBA00022448"/>
    </source>
</evidence>
<evidence type="ECO:0000313" key="9">
    <source>
        <dbReference type="Proteomes" id="UP000027284"/>
    </source>
</evidence>
<organism evidence="8 9">
    <name type="scientific">Thermoanaerobaculum aquaticum</name>
    <dbReference type="NCBI Taxonomy" id="1312852"/>
    <lineage>
        <taxon>Bacteria</taxon>
        <taxon>Pseudomonadati</taxon>
        <taxon>Acidobacteriota</taxon>
        <taxon>Thermoanaerobaculia</taxon>
        <taxon>Thermoanaerobaculales</taxon>
        <taxon>Thermoanaerobaculaceae</taxon>
        <taxon>Thermoanaerobaculum</taxon>
    </lineage>
</organism>
<evidence type="ECO:0000256" key="6">
    <source>
        <dbReference type="ARBA" id="ARBA00023136"/>
    </source>
</evidence>
<dbReference type="STRING" id="1312852.EG19_05860"/>
<evidence type="ECO:0000256" key="5">
    <source>
        <dbReference type="ARBA" id="ARBA00022989"/>
    </source>
</evidence>
<dbReference type="PANTHER" id="PTHR30188:SF4">
    <property type="entry name" value="PROTEIN TRIGALACTOSYLDIACYLGLYCEROL 1, CHLOROPLASTIC"/>
    <property type="match status" value="1"/>
</dbReference>
<evidence type="ECO:0000313" key="8">
    <source>
        <dbReference type="EMBL" id="KDA53448.1"/>
    </source>
</evidence>
<dbReference type="OrthoDB" id="9810518at2"/>